<protein>
    <submittedName>
        <fullName evidence="2">Uncharacterized protein</fullName>
    </submittedName>
</protein>
<dbReference type="AlphaFoldDB" id="A0A1M5TLB2"/>
<evidence type="ECO:0000313" key="3">
    <source>
        <dbReference type="Proteomes" id="UP000189796"/>
    </source>
</evidence>
<dbReference type="Proteomes" id="UP000189796">
    <property type="component" value="Chromosome I"/>
</dbReference>
<name>A0A1M5TLB2_9BRAD</name>
<feature type="region of interest" description="Disordered" evidence="1">
    <location>
        <begin position="1"/>
        <end position="24"/>
    </location>
</feature>
<accession>A0A1M5TLB2</accession>
<gene>
    <name evidence="2" type="ORF">SAMN05443248_5054</name>
</gene>
<evidence type="ECO:0000313" key="2">
    <source>
        <dbReference type="EMBL" id="SHH51173.1"/>
    </source>
</evidence>
<dbReference type="EMBL" id="LT670817">
    <property type="protein sequence ID" value="SHH51173.1"/>
    <property type="molecule type" value="Genomic_DNA"/>
</dbReference>
<sequence>MRPAVTAEIKPKSTKEKKRRPAPPEEFVEYAVEITEWFWNIRRYSVPEGIATTILTVSPGTRRSPAS</sequence>
<proteinExistence type="predicted"/>
<reference evidence="2 3" key="1">
    <citation type="submission" date="2016-11" db="EMBL/GenBank/DDBJ databases">
        <authorList>
            <person name="Jaros S."/>
            <person name="Januszkiewicz K."/>
            <person name="Wedrychowicz H."/>
        </authorList>
    </citation>
    <scope>NUCLEOTIDE SEQUENCE [LARGE SCALE GENOMIC DNA]</scope>
    <source>
        <strain evidence="2 3">GAS138</strain>
    </source>
</reference>
<organism evidence="2 3">
    <name type="scientific">Bradyrhizobium erythrophlei</name>
    <dbReference type="NCBI Taxonomy" id="1437360"/>
    <lineage>
        <taxon>Bacteria</taxon>
        <taxon>Pseudomonadati</taxon>
        <taxon>Pseudomonadota</taxon>
        <taxon>Alphaproteobacteria</taxon>
        <taxon>Hyphomicrobiales</taxon>
        <taxon>Nitrobacteraceae</taxon>
        <taxon>Bradyrhizobium</taxon>
    </lineage>
</organism>
<evidence type="ECO:0000256" key="1">
    <source>
        <dbReference type="SAM" id="MobiDB-lite"/>
    </source>
</evidence>